<dbReference type="Gene3D" id="3.40.50.1700">
    <property type="entry name" value="Glycoside hydrolase family 3 C-terminal domain"/>
    <property type="match status" value="1"/>
</dbReference>
<dbReference type="EMBL" id="JQ844236">
    <property type="protein sequence ID" value="AGS53563.1"/>
    <property type="molecule type" value="Genomic_DNA"/>
</dbReference>
<accession>A0A806K1Q7</accession>
<dbReference type="InterPro" id="IPR026891">
    <property type="entry name" value="Fn3-like"/>
</dbReference>
<dbReference type="PANTHER" id="PTHR42715">
    <property type="entry name" value="BETA-GLUCOSIDASE"/>
    <property type="match status" value="1"/>
</dbReference>
<organism evidence="6">
    <name type="scientific">uncultured bacterium contig00062</name>
    <dbReference type="NCBI Taxonomy" id="1181545"/>
    <lineage>
        <taxon>Bacteria</taxon>
        <taxon>environmental samples</taxon>
    </lineage>
</organism>
<protein>
    <submittedName>
        <fullName evidence="6">Beta-glucosidase</fullName>
        <ecNumber evidence="6">3.2.1.21</ecNumber>
    </submittedName>
</protein>
<evidence type="ECO:0000259" key="5">
    <source>
        <dbReference type="SMART" id="SM01217"/>
    </source>
</evidence>
<dbReference type="PANTHER" id="PTHR42715:SF10">
    <property type="entry name" value="BETA-GLUCOSIDASE"/>
    <property type="match status" value="1"/>
</dbReference>
<keyword evidence="4 6" id="KW-0326">Glycosidase</keyword>
<dbReference type="FunFam" id="2.60.40.10:FF:000495">
    <property type="entry name" value="Periplasmic beta-glucosidase"/>
    <property type="match status" value="1"/>
</dbReference>
<dbReference type="GO" id="GO:0005975">
    <property type="term" value="P:carbohydrate metabolic process"/>
    <property type="evidence" value="ECO:0007669"/>
    <property type="project" value="InterPro"/>
</dbReference>
<comment type="similarity">
    <text evidence="1 4">Belongs to the glycosyl hydrolase 3 family.</text>
</comment>
<dbReference type="AlphaFoldDB" id="A0A806K1Q7"/>
<dbReference type="PROSITE" id="PS00775">
    <property type="entry name" value="GLYCOSYL_HYDROL_F3"/>
    <property type="match status" value="1"/>
</dbReference>
<dbReference type="SMART" id="SM01217">
    <property type="entry name" value="Fn3_like"/>
    <property type="match status" value="1"/>
</dbReference>
<dbReference type="InterPro" id="IPR036881">
    <property type="entry name" value="Glyco_hydro_3_C_sf"/>
</dbReference>
<dbReference type="Pfam" id="PF00933">
    <property type="entry name" value="Glyco_hydro_3"/>
    <property type="match status" value="1"/>
</dbReference>
<keyword evidence="3" id="KW-0119">Carbohydrate metabolism</keyword>
<dbReference type="PRINTS" id="PR00133">
    <property type="entry name" value="GLHYDRLASE3"/>
</dbReference>
<evidence type="ECO:0000256" key="2">
    <source>
        <dbReference type="ARBA" id="ARBA00022801"/>
    </source>
</evidence>
<keyword evidence="2 4" id="KW-0378">Hydrolase</keyword>
<dbReference type="Gene3D" id="3.20.20.300">
    <property type="entry name" value="Glycoside hydrolase, family 3, N-terminal domain"/>
    <property type="match status" value="1"/>
</dbReference>
<dbReference type="SUPFAM" id="SSF51445">
    <property type="entry name" value="(Trans)glycosidases"/>
    <property type="match status" value="1"/>
</dbReference>
<dbReference type="InterPro" id="IPR019800">
    <property type="entry name" value="Glyco_hydro_3_AS"/>
</dbReference>
<dbReference type="InterPro" id="IPR001764">
    <property type="entry name" value="Glyco_hydro_3_N"/>
</dbReference>
<dbReference type="GO" id="GO:0008422">
    <property type="term" value="F:beta-glucosidase activity"/>
    <property type="evidence" value="ECO:0007669"/>
    <property type="project" value="UniProtKB-EC"/>
</dbReference>
<dbReference type="Pfam" id="PF01915">
    <property type="entry name" value="Glyco_hydro_3_C"/>
    <property type="match status" value="1"/>
</dbReference>
<dbReference type="Pfam" id="PF14310">
    <property type="entry name" value="Fn3-like"/>
    <property type="match status" value="1"/>
</dbReference>
<evidence type="ECO:0000256" key="4">
    <source>
        <dbReference type="RuleBase" id="RU361161"/>
    </source>
</evidence>
<dbReference type="Gene3D" id="2.60.40.10">
    <property type="entry name" value="Immunoglobulins"/>
    <property type="match status" value="1"/>
</dbReference>
<dbReference type="SUPFAM" id="SSF52279">
    <property type="entry name" value="Beta-D-glucan exohydrolase, C-terminal domain"/>
    <property type="match status" value="1"/>
</dbReference>
<dbReference type="InterPro" id="IPR017853">
    <property type="entry name" value="GH"/>
</dbReference>
<dbReference type="InterPro" id="IPR002772">
    <property type="entry name" value="Glyco_hydro_3_C"/>
</dbReference>
<dbReference type="EC" id="3.2.1.21" evidence="6"/>
<sequence>MNAKEIVSKLTLEEKASLCSGKDFWTLKSVERLGLSTIMVTDGPHGLRKQDAASDQLGINNSVPSTCFPAASASACSFDRDLLFRIGQAIGEECLQEKVSVILGPGVNIKRSPLCGRNFEYFSEDPYVSGEMAAALINGIQGKGVGTSLKHYAVNNQEKARFVSNSVVDERALREIYLTAFEIAVKKSQPWTVMCSYNQINGVYGCENQKLLTDILRDEWGFAGLVMTDWGAMNDRLEGVKTGLDLEMPGSHGFNDGKIVAAVKSGALDESALDKVVLRVVELILKSQENRRESYRYDKAAHHALAKKAMLESAVLLKNDNGLLPVKNGQSLAVIGGLAETPRYQGIGSSKINPTFLDSALDSLKAAGVSFDYAKGYSLEPGSAADPAFIEEACKIAANKDHAVIFAGLPDGIESEGFDRDTLDLPESHNQLVQAVAKVNPNVTVVLQLGAPVILPWAQNVKSILLMYAGGQAVNSAAVDLLLGKANPCGKLAETWPLSLRDTPCYRYFPGNPRSVEYRESIFAGYRYYNTAEKPVAYPFGHGLSYTKFAYSDLKLSQSSFKPGDKLQVSFTVKNTGNTAGAEIAQVYIAAKNSAIPRPSNELKGFEKVFLQSGESKTVSINLDTRSFAFYNAQKGSWDIEGGEYEIQAGPSSRDLPLRIAVQAAGEKLSLDQKDKYPEYFDLPKNDFAISDASFEALYGRKLPPGSRRPDEPFDLNSTLGEVAATETGKKFAELVLRQASQALGGSGDILAMMENMLMDLPMRGLFMMSGGAITPPVLGALVDVLNGKPCTDPALAAMLSQ</sequence>
<evidence type="ECO:0000256" key="3">
    <source>
        <dbReference type="ARBA" id="ARBA00023277"/>
    </source>
</evidence>
<evidence type="ECO:0000313" key="6">
    <source>
        <dbReference type="EMBL" id="AGS53563.1"/>
    </source>
</evidence>
<dbReference type="InterPro" id="IPR013783">
    <property type="entry name" value="Ig-like_fold"/>
</dbReference>
<dbReference type="InterPro" id="IPR050288">
    <property type="entry name" value="Cellulose_deg_GH3"/>
</dbReference>
<evidence type="ECO:0000256" key="1">
    <source>
        <dbReference type="ARBA" id="ARBA00005336"/>
    </source>
</evidence>
<proteinExistence type="inferred from homology"/>
<name>A0A806K1Q7_9BACT</name>
<dbReference type="InterPro" id="IPR036962">
    <property type="entry name" value="Glyco_hydro_3_N_sf"/>
</dbReference>
<feature type="domain" description="Fibronectin type III-like" evidence="5">
    <location>
        <begin position="583"/>
        <end position="653"/>
    </location>
</feature>
<reference evidence="6" key="1">
    <citation type="submission" date="2012-03" db="EMBL/GenBank/DDBJ databases">
        <title>Functional metagenomics reveals considerable lignocellulase gene clusters in the gut microbiome of a wood-feeding higher termite.</title>
        <authorList>
            <person name="Liu N."/>
        </authorList>
    </citation>
    <scope>NUCLEOTIDE SEQUENCE</scope>
</reference>